<dbReference type="GO" id="GO:0004342">
    <property type="term" value="F:glucosamine-6-phosphate deaminase activity"/>
    <property type="evidence" value="ECO:0007669"/>
    <property type="project" value="UniProtKB-UniRule"/>
</dbReference>
<dbReference type="SUPFAM" id="SSF100950">
    <property type="entry name" value="NagB/RpiA/CoA transferase-like"/>
    <property type="match status" value="1"/>
</dbReference>
<dbReference type="InterPro" id="IPR018321">
    <property type="entry name" value="Glucosamine6P_isomerase_CS"/>
</dbReference>
<reference evidence="6" key="1">
    <citation type="submission" date="2020-10" db="EMBL/GenBank/DDBJ databases">
        <authorList>
            <person name="Gilroy R."/>
        </authorList>
    </citation>
    <scope>NUCLEOTIDE SEQUENCE</scope>
    <source>
        <strain evidence="6">ChiBcec16-1751</strain>
    </source>
</reference>
<dbReference type="GO" id="GO:0005975">
    <property type="term" value="P:carbohydrate metabolic process"/>
    <property type="evidence" value="ECO:0007669"/>
    <property type="project" value="InterPro"/>
</dbReference>
<comment type="pathway">
    <text evidence="4">Amino-sugar metabolism; N-acetylneuraminate degradation; D-fructose 6-phosphate from N-acetylneuraminate: step 5/5.</text>
</comment>
<dbReference type="InterPro" id="IPR006148">
    <property type="entry name" value="Glc/Gal-6P_isomerase"/>
</dbReference>
<evidence type="ECO:0000256" key="3">
    <source>
        <dbReference type="ARBA" id="ARBA00023277"/>
    </source>
</evidence>
<evidence type="ECO:0000256" key="1">
    <source>
        <dbReference type="ARBA" id="ARBA00000644"/>
    </source>
</evidence>
<gene>
    <name evidence="4 6" type="primary">nagB</name>
    <name evidence="6" type="ORF">IAA83_09465</name>
</gene>
<evidence type="ECO:0000256" key="2">
    <source>
        <dbReference type="ARBA" id="ARBA00022801"/>
    </source>
</evidence>
<evidence type="ECO:0000259" key="5">
    <source>
        <dbReference type="Pfam" id="PF01182"/>
    </source>
</evidence>
<comment type="similarity">
    <text evidence="4">Belongs to the glucosamine/galactosamine-6-phosphate isomerase family. NagB subfamily.</text>
</comment>
<dbReference type="PANTHER" id="PTHR11280:SF5">
    <property type="entry name" value="GLUCOSAMINE-6-PHOSPHATE ISOMERASE"/>
    <property type="match status" value="1"/>
</dbReference>
<dbReference type="InterPro" id="IPR004547">
    <property type="entry name" value="Glucosamine6P_isomerase"/>
</dbReference>
<dbReference type="GO" id="GO:0006046">
    <property type="term" value="P:N-acetylglucosamine catabolic process"/>
    <property type="evidence" value="ECO:0007669"/>
    <property type="project" value="UniProtKB-UniRule"/>
</dbReference>
<feature type="active site" description="For ring-opening step" evidence="4">
    <location>
        <position position="136"/>
    </location>
</feature>
<feature type="domain" description="Glucosamine/galactosamine-6-phosphate isomerase" evidence="5">
    <location>
        <begin position="11"/>
        <end position="224"/>
    </location>
</feature>
<organism evidence="6 7">
    <name type="scientific">Candidatus Avoscillospira avistercoris</name>
    <dbReference type="NCBI Taxonomy" id="2840707"/>
    <lineage>
        <taxon>Bacteria</taxon>
        <taxon>Bacillati</taxon>
        <taxon>Bacillota</taxon>
        <taxon>Clostridia</taxon>
        <taxon>Eubacteriales</taxon>
        <taxon>Oscillospiraceae</taxon>
        <taxon>Oscillospiraceae incertae sedis</taxon>
        <taxon>Candidatus Avoscillospira</taxon>
    </lineage>
</organism>
<accession>A0A9D1FAV1</accession>
<protein>
    <recommendedName>
        <fullName evidence="4">Glucosamine-6-phosphate deaminase</fullName>
        <ecNumber evidence="4">3.5.99.6</ecNumber>
    </recommendedName>
    <alternativeName>
        <fullName evidence="4">GlcN6P deaminase</fullName>
        <shortName evidence="4">GNPDA</shortName>
    </alternativeName>
    <alternativeName>
        <fullName evidence="4">Glucosamine-6-phosphate isomerase</fullName>
    </alternativeName>
</protein>
<evidence type="ECO:0000256" key="4">
    <source>
        <dbReference type="HAMAP-Rule" id="MF_01241"/>
    </source>
</evidence>
<dbReference type="Proteomes" id="UP000886741">
    <property type="component" value="Unassembled WGS sequence"/>
</dbReference>
<feature type="active site" description="Proton acceptor; for ring-opening step" evidence="4">
    <location>
        <position position="138"/>
    </location>
</feature>
<dbReference type="PROSITE" id="PS01161">
    <property type="entry name" value="GLC_GALNAC_ISOMERASE"/>
    <property type="match status" value="1"/>
</dbReference>
<name>A0A9D1FAV1_9FIRM</name>
<dbReference type="PANTHER" id="PTHR11280">
    <property type="entry name" value="GLUCOSAMINE-6-PHOSPHATE ISOMERASE"/>
    <property type="match status" value="1"/>
</dbReference>
<feature type="active site" description="For ring-opening step" evidence="4">
    <location>
        <position position="143"/>
    </location>
</feature>
<feature type="active site" description="Proton acceptor; for enolization step" evidence="4">
    <location>
        <position position="67"/>
    </location>
</feature>
<dbReference type="GO" id="GO:0005737">
    <property type="term" value="C:cytoplasm"/>
    <property type="evidence" value="ECO:0007669"/>
    <property type="project" value="TreeGrafter"/>
</dbReference>
<dbReference type="CDD" id="cd01399">
    <property type="entry name" value="GlcN6P_deaminase"/>
    <property type="match status" value="1"/>
</dbReference>
<dbReference type="AlphaFoldDB" id="A0A9D1FAV1"/>
<evidence type="ECO:0000313" key="6">
    <source>
        <dbReference type="EMBL" id="HIS65579.1"/>
    </source>
</evidence>
<dbReference type="Pfam" id="PF01182">
    <property type="entry name" value="Glucosamine_iso"/>
    <property type="match status" value="1"/>
</dbReference>
<sequence>MRIIVCPDYNAMSRQAANVIAAQVIMKPDCVLGLATGSTPVGAYQQLAKWQQQGDVTFKDVRTVNLDEYRGLPGTHDQSYRYFMNTNLFDHIDIDKANTYVPNGMAEDVDAECAAYDERIQEFGGIDLQLLGIGHDGHIGFNEPADHFSCGTNCVELTDMTIDANARFFANRDDVPRQALTMGMQAIMQAKAVLMVVSGADKAEIIRKSFCGPITPEVPASILQLHPNVTLVGDEAALAGLKEEGLV</sequence>
<dbReference type="NCBIfam" id="TIGR00502">
    <property type="entry name" value="nagB"/>
    <property type="match status" value="1"/>
</dbReference>
<dbReference type="HAMAP" id="MF_01241">
    <property type="entry name" value="GlcN6P_deamin"/>
    <property type="match status" value="1"/>
</dbReference>
<reference evidence="6" key="2">
    <citation type="journal article" date="2021" name="PeerJ">
        <title>Extensive microbial diversity within the chicken gut microbiome revealed by metagenomics and culture.</title>
        <authorList>
            <person name="Gilroy R."/>
            <person name="Ravi A."/>
            <person name="Getino M."/>
            <person name="Pursley I."/>
            <person name="Horton D.L."/>
            <person name="Alikhan N.F."/>
            <person name="Baker D."/>
            <person name="Gharbi K."/>
            <person name="Hall N."/>
            <person name="Watson M."/>
            <person name="Adriaenssens E.M."/>
            <person name="Foster-Nyarko E."/>
            <person name="Jarju S."/>
            <person name="Secka A."/>
            <person name="Antonio M."/>
            <person name="Oren A."/>
            <person name="Chaudhuri R.R."/>
            <person name="La Ragione R."/>
            <person name="Hildebrand F."/>
            <person name="Pallen M.J."/>
        </authorList>
    </citation>
    <scope>NUCLEOTIDE SEQUENCE</scope>
    <source>
        <strain evidence="6">ChiBcec16-1751</strain>
    </source>
</reference>
<dbReference type="InterPro" id="IPR037171">
    <property type="entry name" value="NagB/RpiA_transferase-like"/>
</dbReference>
<keyword evidence="2 4" id="KW-0378">Hydrolase</keyword>
<dbReference type="FunFam" id="3.40.50.1360:FF:000003">
    <property type="entry name" value="Glucosamine-6-phosphate deaminase"/>
    <property type="match status" value="1"/>
</dbReference>
<comment type="function">
    <text evidence="4">Catalyzes the reversible isomerization-deamination of glucosamine 6-phosphate (GlcN6P) to form fructose 6-phosphate (Fru6P) and ammonium ion.</text>
</comment>
<comment type="caution">
    <text evidence="4">Lacks conserved residue(s) required for the propagation of feature annotation.</text>
</comment>
<dbReference type="GO" id="GO:0042802">
    <property type="term" value="F:identical protein binding"/>
    <property type="evidence" value="ECO:0007669"/>
    <property type="project" value="TreeGrafter"/>
</dbReference>
<proteinExistence type="inferred from homology"/>
<keyword evidence="3 4" id="KW-0119">Carbohydrate metabolism</keyword>
<comment type="catalytic activity">
    <reaction evidence="1 4">
        <text>alpha-D-glucosamine 6-phosphate + H2O = beta-D-fructose 6-phosphate + NH4(+)</text>
        <dbReference type="Rhea" id="RHEA:12172"/>
        <dbReference type="ChEBI" id="CHEBI:15377"/>
        <dbReference type="ChEBI" id="CHEBI:28938"/>
        <dbReference type="ChEBI" id="CHEBI:57634"/>
        <dbReference type="ChEBI" id="CHEBI:75989"/>
        <dbReference type="EC" id="3.5.99.6"/>
    </reaction>
</comment>
<dbReference type="GO" id="GO:0006043">
    <property type="term" value="P:glucosamine catabolic process"/>
    <property type="evidence" value="ECO:0007669"/>
    <property type="project" value="TreeGrafter"/>
</dbReference>
<dbReference type="GO" id="GO:0019262">
    <property type="term" value="P:N-acetylneuraminate catabolic process"/>
    <property type="evidence" value="ECO:0007669"/>
    <property type="project" value="UniProtKB-UniRule"/>
</dbReference>
<dbReference type="EC" id="3.5.99.6" evidence="4"/>
<comment type="caution">
    <text evidence="6">The sequence shown here is derived from an EMBL/GenBank/DDBJ whole genome shotgun (WGS) entry which is preliminary data.</text>
</comment>
<evidence type="ECO:0000313" key="7">
    <source>
        <dbReference type="Proteomes" id="UP000886741"/>
    </source>
</evidence>
<dbReference type="EMBL" id="DVJJ01000143">
    <property type="protein sequence ID" value="HIS65579.1"/>
    <property type="molecule type" value="Genomic_DNA"/>
</dbReference>
<dbReference type="Gene3D" id="3.40.50.1360">
    <property type="match status" value="1"/>
</dbReference>